<organism evidence="2 3">
    <name type="scientific">Triparma strigata</name>
    <dbReference type="NCBI Taxonomy" id="1606541"/>
    <lineage>
        <taxon>Eukaryota</taxon>
        <taxon>Sar</taxon>
        <taxon>Stramenopiles</taxon>
        <taxon>Ochrophyta</taxon>
        <taxon>Bolidophyceae</taxon>
        <taxon>Parmales</taxon>
        <taxon>Triparmaceae</taxon>
        <taxon>Triparma</taxon>
    </lineage>
</organism>
<dbReference type="SUPFAM" id="SSF47473">
    <property type="entry name" value="EF-hand"/>
    <property type="match status" value="1"/>
</dbReference>
<reference evidence="3" key="1">
    <citation type="journal article" date="2023" name="Commun. Biol.">
        <title>Genome analysis of Parmales, the sister group of diatoms, reveals the evolutionary specialization of diatoms from phago-mixotrophs to photoautotrophs.</title>
        <authorList>
            <person name="Ban H."/>
            <person name="Sato S."/>
            <person name="Yoshikawa S."/>
            <person name="Yamada K."/>
            <person name="Nakamura Y."/>
            <person name="Ichinomiya M."/>
            <person name="Sato N."/>
            <person name="Blanc-Mathieu R."/>
            <person name="Endo H."/>
            <person name="Kuwata A."/>
            <person name="Ogata H."/>
        </authorList>
    </citation>
    <scope>NUCLEOTIDE SEQUENCE [LARGE SCALE GENOMIC DNA]</scope>
    <source>
        <strain evidence="3">NIES 3701</strain>
    </source>
</reference>
<dbReference type="GO" id="GO:0005509">
    <property type="term" value="F:calcium ion binding"/>
    <property type="evidence" value="ECO:0007669"/>
    <property type="project" value="InterPro"/>
</dbReference>
<evidence type="ECO:0000313" key="2">
    <source>
        <dbReference type="EMBL" id="GMH65617.1"/>
    </source>
</evidence>
<dbReference type="Proteomes" id="UP001165085">
    <property type="component" value="Unassembled WGS sequence"/>
</dbReference>
<name>A0A9W7A9Z2_9STRA</name>
<comment type="caution">
    <text evidence="2">The sequence shown here is derived from an EMBL/GenBank/DDBJ whole genome shotgun (WGS) entry which is preliminary data.</text>
</comment>
<dbReference type="PROSITE" id="PS50222">
    <property type="entry name" value="EF_HAND_2"/>
    <property type="match status" value="1"/>
</dbReference>
<protein>
    <recommendedName>
        <fullName evidence="1">EF-hand domain-containing protein</fullName>
    </recommendedName>
</protein>
<dbReference type="InterPro" id="IPR002048">
    <property type="entry name" value="EF_hand_dom"/>
</dbReference>
<dbReference type="AlphaFoldDB" id="A0A9W7A9Z2"/>
<evidence type="ECO:0000259" key="1">
    <source>
        <dbReference type="PROSITE" id="PS50222"/>
    </source>
</evidence>
<dbReference type="OrthoDB" id="26525at2759"/>
<dbReference type="EMBL" id="BRXY01000102">
    <property type="protein sequence ID" value="GMH65617.1"/>
    <property type="molecule type" value="Genomic_DNA"/>
</dbReference>
<keyword evidence="3" id="KW-1185">Reference proteome</keyword>
<dbReference type="InterPro" id="IPR011992">
    <property type="entry name" value="EF-hand-dom_pair"/>
</dbReference>
<sequence length="174" mass="19787">MDPAVEEAVTRSVLGKTKLDMEEITLLKKMFKYYDTDTDGHLTRDEASTLYRELGYTGGNHWSQKRVPLEAFLLKCGLEKKSMLESTSSVLEYRSIHTSRLLDQPLTGFTNSFKLKNYLNEVGLEIEEGRVERICEIIASGDEPEFSEEDLGEYISMNLRMAQGVANSMKEEEG</sequence>
<accession>A0A9W7A9Z2</accession>
<dbReference type="Gene3D" id="1.10.238.10">
    <property type="entry name" value="EF-hand"/>
    <property type="match status" value="1"/>
</dbReference>
<proteinExistence type="predicted"/>
<evidence type="ECO:0000313" key="3">
    <source>
        <dbReference type="Proteomes" id="UP001165085"/>
    </source>
</evidence>
<gene>
    <name evidence="2" type="ORF">TrST_g8437</name>
</gene>
<feature type="domain" description="EF-hand" evidence="1">
    <location>
        <begin position="22"/>
        <end position="57"/>
    </location>
</feature>